<keyword evidence="5" id="KW-0804">Transcription</keyword>
<dbReference type="InterPro" id="IPR001138">
    <property type="entry name" value="Zn2Cys6_DnaBD"/>
</dbReference>
<dbReference type="RefSeq" id="XP_064673720.1">
    <property type="nucleotide sequence ID" value="XM_064808945.1"/>
</dbReference>
<evidence type="ECO:0000256" key="7">
    <source>
        <dbReference type="SAM" id="MobiDB-lite"/>
    </source>
</evidence>
<keyword evidence="6" id="KW-0539">Nucleus</keyword>
<dbReference type="GO" id="GO:0003677">
    <property type="term" value="F:DNA binding"/>
    <property type="evidence" value="ECO:0007669"/>
    <property type="project" value="UniProtKB-KW"/>
</dbReference>
<keyword evidence="2" id="KW-0862">Zinc</keyword>
<dbReference type="GeneID" id="89933068"/>
<reference evidence="9" key="2">
    <citation type="submission" date="2023-05" db="EMBL/GenBank/DDBJ databases">
        <authorList>
            <consortium name="Lawrence Berkeley National Laboratory"/>
            <person name="Steindorff A."/>
            <person name="Hensen N."/>
            <person name="Bonometti L."/>
            <person name="Westerberg I."/>
            <person name="Brannstrom I.O."/>
            <person name="Guillou S."/>
            <person name="Cros-Aarteil S."/>
            <person name="Calhoun S."/>
            <person name="Haridas S."/>
            <person name="Kuo A."/>
            <person name="Mondo S."/>
            <person name="Pangilinan J."/>
            <person name="Riley R."/>
            <person name="Labutti K."/>
            <person name="Andreopoulos B."/>
            <person name="Lipzen A."/>
            <person name="Chen C."/>
            <person name="Yanf M."/>
            <person name="Daum C."/>
            <person name="Ng V."/>
            <person name="Clum A."/>
            <person name="Ohm R."/>
            <person name="Martin F."/>
            <person name="Silar P."/>
            <person name="Natvig D."/>
            <person name="Lalanne C."/>
            <person name="Gautier V."/>
            <person name="Ament-Velasquez S.L."/>
            <person name="Kruys A."/>
            <person name="Hutchinson M.I."/>
            <person name="Powell A.J."/>
            <person name="Barry K."/>
            <person name="Miller A.N."/>
            <person name="Grigoriev I.V."/>
            <person name="Debuchy R."/>
            <person name="Gladieux P."/>
            <person name="Thoren M.H."/>
            <person name="Johannesson H."/>
        </authorList>
    </citation>
    <scope>NUCLEOTIDE SEQUENCE</scope>
    <source>
        <strain evidence="9">CBS 508.74</strain>
    </source>
</reference>
<dbReference type="AlphaFoldDB" id="A0AAN6YW11"/>
<evidence type="ECO:0000256" key="5">
    <source>
        <dbReference type="ARBA" id="ARBA00023163"/>
    </source>
</evidence>
<evidence type="ECO:0000313" key="9">
    <source>
        <dbReference type="EMBL" id="KAK4116150.1"/>
    </source>
</evidence>
<dbReference type="PANTHER" id="PTHR37534">
    <property type="entry name" value="TRANSCRIPTIONAL ACTIVATOR PROTEIN UGA3"/>
    <property type="match status" value="1"/>
</dbReference>
<reference evidence="9" key="1">
    <citation type="journal article" date="2023" name="Mol. Phylogenet. Evol.">
        <title>Genome-scale phylogeny and comparative genomics of the fungal order Sordariales.</title>
        <authorList>
            <person name="Hensen N."/>
            <person name="Bonometti L."/>
            <person name="Westerberg I."/>
            <person name="Brannstrom I.O."/>
            <person name="Guillou S."/>
            <person name="Cros-Aarteil S."/>
            <person name="Calhoun S."/>
            <person name="Haridas S."/>
            <person name="Kuo A."/>
            <person name="Mondo S."/>
            <person name="Pangilinan J."/>
            <person name="Riley R."/>
            <person name="LaButti K."/>
            <person name="Andreopoulos B."/>
            <person name="Lipzen A."/>
            <person name="Chen C."/>
            <person name="Yan M."/>
            <person name="Daum C."/>
            <person name="Ng V."/>
            <person name="Clum A."/>
            <person name="Steindorff A."/>
            <person name="Ohm R.A."/>
            <person name="Martin F."/>
            <person name="Silar P."/>
            <person name="Natvig D.O."/>
            <person name="Lalanne C."/>
            <person name="Gautier V."/>
            <person name="Ament-Velasquez S.L."/>
            <person name="Kruys A."/>
            <person name="Hutchinson M.I."/>
            <person name="Powell A.J."/>
            <person name="Barry K."/>
            <person name="Miller A.N."/>
            <person name="Grigoriev I.V."/>
            <person name="Debuchy R."/>
            <person name="Gladieux P."/>
            <person name="Hiltunen Thoren M."/>
            <person name="Johannesson H."/>
        </authorList>
    </citation>
    <scope>NUCLEOTIDE SEQUENCE</scope>
    <source>
        <strain evidence="9">CBS 508.74</strain>
    </source>
</reference>
<dbReference type="PANTHER" id="PTHR37534:SF20">
    <property type="entry name" value="PRO1A C6 ZINK-FINGER PROTEIN"/>
    <property type="match status" value="1"/>
</dbReference>
<feature type="domain" description="Zn(2)-C6 fungal-type" evidence="8">
    <location>
        <begin position="10"/>
        <end position="40"/>
    </location>
</feature>
<gene>
    <name evidence="9" type="ORF">N656DRAFT_228170</name>
</gene>
<dbReference type="EMBL" id="MU853333">
    <property type="protein sequence ID" value="KAK4116150.1"/>
    <property type="molecule type" value="Genomic_DNA"/>
</dbReference>
<dbReference type="CDD" id="cd00067">
    <property type="entry name" value="GAL4"/>
    <property type="match status" value="1"/>
</dbReference>
<dbReference type="InterPro" id="IPR021858">
    <property type="entry name" value="Fun_TF"/>
</dbReference>
<dbReference type="GO" id="GO:0005634">
    <property type="term" value="C:nucleus"/>
    <property type="evidence" value="ECO:0007669"/>
    <property type="project" value="UniProtKB-SubCell"/>
</dbReference>
<evidence type="ECO:0000256" key="3">
    <source>
        <dbReference type="ARBA" id="ARBA00023015"/>
    </source>
</evidence>
<evidence type="ECO:0000256" key="1">
    <source>
        <dbReference type="ARBA" id="ARBA00004123"/>
    </source>
</evidence>
<accession>A0AAN6YW11</accession>
<dbReference type="Proteomes" id="UP001302812">
    <property type="component" value="Unassembled WGS sequence"/>
</dbReference>
<comment type="subcellular location">
    <subcellularLocation>
        <location evidence="1">Nucleus</location>
    </subcellularLocation>
</comment>
<keyword evidence="3" id="KW-0805">Transcription regulation</keyword>
<keyword evidence="4" id="KW-0238">DNA-binding</keyword>
<dbReference type="PROSITE" id="PS50048">
    <property type="entry name" value="ZN2_CY6_FUNGAL_2"/>
    <property type="match status" value="1"/>
</dbReference>
<dbReference type="Pfam" id="PF00172">
    <property type="entry name" value="Zn_clus"/>
    <property type="match status" value="1"/>
</dbReference>
<evidence type="ECO:0000259" key="8">
    <source>
        <dbReference type="PROSITE" id="PS50048"/>
    </source>
</evidence>
<organism evidence="9 10">
    <name type="scientific">Canariomyces notabilis</name>
    <dbReference type="NCBI Taxonomy" id="2074819"/>
    <lineage>
        <taxon>Eukaryota</taxon>
        <taxon>Fungi</taxon>
        <taxon>Dikarya</taxon>
        <taxon>Ascomycota</taxon>
        <taxon>Pezizomycotina</taxon>
        <taxon>Sordariomycetes</taxon>
        <taxon>Sordariomycetidae</taxon>
        <taxon>Sordariales</taxon>
        <taxon>Chaetomiaceae</taxon>
        <taxon>Canariomyces</taxon>
    </lineage>
</organism>
<sequence>MTSKTRSVGGCWTCRLRRKKCDEAHPVCNNCATLEIDCLYSNDKPEWMDGGERQRQRAEWLKSEVKRKAAHRRERRDLLGIEVRLESLDASLVDQSDIARSRESPDATPPSVASGPSSSDDRTRNSTPASDSSTLPTTSSLSVLPPEEPPREHILKGMLPQDRDAHLTMMYLDYVFPFMFPFYRPSALDVGRGWLLALLTKEKALFHAALGMGGYFYGVILSSQAHDSDSSHECLARTLEELHNQQGLALRWLQHEMQEIITRGVKGHLAEASRVMASIIQLLTCEVAIAKPDNWVMHLGAATELYDEIMKHHGMGDHGPCFMMVLLQLGTRPFSWTPKTHPWGLDQAIMRFFTAQLLFIDTVASTTLQQPPRLHRHHQFLLCDFDEETKKKMSDVEKEQTTPHINLEEFVGVQNWVILAIGEIAALDAWKQGMKRAGSLSVAQLVSQAAAIEHRLHQCLQTLPDAGVKPTHSGLVHGPRPILQYSLAPVMHDSTLNTRIWAQGALIYLGVVLSGWQPATSEIRDSVSQAIELLSSLPNPDSLRTVVWPFVVAGCLAAPDQVHIFRQMANAMGSPKPFGTLGDGLSILEYVWAHRSEIDNNPDQWDVAACFNCLGRPALLI</sequence>
<dbReference type="GO" id="GO:0000981">
    <property type="term" value="F:DNA-binding transcription factor activity, RNA polymerase II-specific"/>
    <property type="evidence" value="ECO:0007669"/>
    <property type="project" value="InterPro"/>
</dbReference>
<evidence type="ECO:0000256" key="4">
    <source>
        <dbReference type="ARBA" id="ARBA00023125"/>
    </source>
</evidence>
<dbReference type="Gene3D" id="4.10.240.10">
    <property type="entry name" value="Zn(2)-C6 fungal-type DNA-binding domain"/>
    <property type="match status" value="1"/>
</dbReference>
<comment type="caution">
    <text evidence="9">The sequence shown here is derived from an EMBL/GenBank/DDBJ whole genome shotgun (WGS) entry which is preliminary data.</text>
</comment>
<evidence type="ECO:0000256" key="6">
    <source>
        <dbReference type="ARBA" id="ARBA00023242"/>
    </source>
</evidence>
<dbReference type="PROSITE" id="PS00463">
    <property type="entry name" value="ZN2_CY6_FUNGAL_1"/>
    <property type="match status" value="1"/>
</dbReference>
<dbReference type="InterPro" id="IPR036864">
    <property type="entry name" value="Zn2-C6_fun-type_DNA-bd_sf"/>
</dbReference>
<evidence type="ECO:0000256" key="2">
    <source>
        <dbReference type="ARBA" id="ARBA00022833"/>
    </source>
</evidence>
<dbReference type="SUPFAM" id="SSF57701">
    <property type="entry name" value="Zn2/Cys6 DNA-binding domain"/>
    <property type="match status" value="1"/>
</dbReference>
<protein>
    <recommendedName>
        <fullName evidence="8">Zn(2)-C6 fungal-type domain-containing protein</fullName>
    </recommendedName>
</protein>
<name>A0AAN6YW11_9PEZI</name>
<keyword evidence="10" id="KW-1185">Reference proteome</keyword>
<evidence type="ECO:0000313" key="10">
    <source>
        <dbReference type="Proteomes" id="UP001302812"/>
    </source>
</evidence>
<dbReference type="SMART" id="SM00066">
    <property type="entry name" value="GAL4"/>
    <property type="match status" value="1"/>
</dbReference>
<dbReference type="GO" id="GO:0008270">
    <property type="term" value="F:zinc ion binding"/>
    <property type="evidence" value="ECO:0007669"/>
    <property type="project" value="InterPro"/>
</dbReference>
<feature type="compositionally biased region" description="Low complexity" evidence="7">
    <location>
        <begin position="126"/>
        <end position="145"/>
    </location>
</feature>
<dbReference type="Pfam" id="PF11951">
    <property type="entry name" value="Fungal_trans_2"/>
    <property type="match status" value="1"/>
</dbReference>
<feature type="region of interest" description="Disordered" evidence="7">
    <location>
        <begin position="96"/>
        <end position="154"/>
    </location>
</feature>
<proteinExistence type="predicted"/>